<feature type="non-terminal residue" evidence="2">
    <location>
        <position position="1"/>
    </location>
</feature>
<dbReference type="Proteomes" id="UP000694005">
    <property type="component" value="Chromosome A02"/>
</dbReference>
<dbReference type="EMBL" id="LS974618">
    <property type="protein sequence ID" value="CAG7893821.1"/>
    <property type="molecule type" value="Genomic_DNA"/>
</dbReference>
<evidence type="ECO:0000313" key="2">
    <source>
        <dbReference type="EMBL" id="VDC89233.1"/>
    </source>
</evidence>
<dbReference type="AlphaFoldDB" id="A0A3P6ANP3"/>
<dbReference type="EMBL" id="LR031573">
    <property type="protein sequence ID" value="VDC89233.1"/>
    <property type="molecule type" value="Genomic_DNA"/>
</dbReference>
<protein>
    <recommendedName>
        <fullName evidence="3">Reverse transcriptase zinc-binding domain-containing protein</fullName>
    </recommendedName>
</protein>
<dbReference type="Gramene" id="A02p27730.2_BraZ1">
    <property type="protein sequence ID" value="A02p27730.2_BraZ1.CDS"/>
    <property type="gene ID" value="A02g27730.2_BraZ1"/>
</dbReference>
<evidence type="ECO:0000313" key="1">
    <source>
        <dbReference type="EMBL" id="CAG7893821.1"/>
    </source>
</evidence>
<proteinExistence type="predicted"/>
<evidence type="ECO:0008006" key="3">
    <source>
        <dbReference type="Google" id="ProtNLM"/>
    </source>
</evidence>
<organism evidence="2">
    <name type="scientific">Brassica campestris</name>
    <name type="common">Field mustard</name>
    <dbReference type="NCBI Taxonomy" id="3711"/>
    <lineage>
        <taxon>Eukaryota</taxon>
        <taxon>Viridiplantae</taxon>
        <taxon>Streptophyta</taxon>
        <taxon>Embryophyta</taxon>
        <taxon>Tracheophyta</taxon>
        <taxon>Spermatophyta</taxon>
        <taxon>Magnoliopsida</taxon>
        <taxon>eudicotyledons</taxon>
        <taxon>Gunneridae</taxon>
        <taxon>Pentapetalae</taxon>
        <taxon>rosids</taxon>
        <taxon>malvids</taxon>
        <taxon>Brassicales</taxon>
        <taxon>Brassicaceae</taxon>
        <taxon>Brassiceae</taxon>
        <taxon>Brassica</taxon>
    </lineage>
</organism>
<name>A0A3P6ANP3_BRACM</name>
<sequence>CLLCNTSPESRDHLFFSCPFSWNLWSLLAIRTALNSRNWKGRLTLLTWQCCIYWIWQERNGRLHRNAFRSVDALLRMIDRQIRDRILSYRNNNPQLSSRMMQLWLA</sequence>
<reference evidence="2" key="1">
    <citation type="submission" date="2018-11" db="EMBL/GenBank/DDBJ databases">
        <authorList>
            <consortium name="Genoscope - CEA"/>
            <person name="William W."/>
        </authorList>
    </citation>
    <scope>NUCLEOTIDE SEQUENCE</scope>
</reference>
<gene>
    <name evidence="2" type="ORF">BRAA02T07218Z</name>
    <name evidence="1" type="ORF">BRAPAZ1V2_A02P27730.2</name>
</gene>
<accession>A0A3P6ANP3</accession>